<evidence type="ECO:0000313" key="1">
    <source>
        <dbReference type="EMBL" id="KKK71166.1"/>
    </source>
</evidence>
<comment type="caution">
    <text evidence="1">The sequence shown here is derived from an EMBL/GenBank/DDBJ whole genome shotgun (WGS) entry which is preliminary data.</text>
</comment>
<gene>
    <name evidence="1" type="ORF">LCGC14_2916660</name>
</gene>
<dbReference type="EMBL" id="LAZR01057855">
    <property type="protein sequence ID" value="KKK71166.1"/>
    <property type="molecule type" value="Genomic_DNA"/>
</dbReference>
<reference evidence="1" key="1">
    <citation type="journal article" date="2015" name="Nature">
        <title>Complex archaea that bridge the gap between prokaryotes and eukaryotes.</title>
        <authorList>
            <person name="Spang A."/>
            <person name="Saw J.H."/>
            <person name="Jorgensen S.L."/>
            <person name="Zaremba-Niedzwiedzka K."/>
            <person name="Martijn J."/>
            <person name="Lind A.E."/>
            <person name="van Eijk R."/>
            <person name="Schleper C."/>
            <person name="Guy L."/>
            <person name="Ettema T.J."/>
        </authorList>
    </citation>
    <scope>NUCLEOTIDE SEQUENCE</scope>
</reference>
<accession>A0A0F9AG36</accession>
<proteinExistence type="predicted"/>
<organism evidence="1">
    <name type="scientific">marine sediment metagenome</name>
    <dbReference type="NCBI Taxonomy" id="412755"/>
    <lineage>
        <taxon>unclassified sequences</taxon>
        <taxon>metagenomes</taxon>
        <taxon>ecological metagenomes</taxon>
    </lineage>
</organism>
<name>A0A0F9AG36_9ZZZZ</name>
<protein>
    <submittedName>
        <fullName evidence="1">Uncharacterized protein</fullName>
    </submittedName>
</protein>
<dbReference type="AlphaFoldDB" id="A0A0F9AG36"/>
<sequence>MKLTLKKLKAMKPDTIFAEGIGLIEHPWFNQAKKFLEKDGKSVKVKWVAIRGGIHDWAIYHSMDSNICFTDYFDCECHLSASNELIARSGAKLHNMERVKKLVEADDEALEMYRH</sequence>